<organism evidence="1 2">
    <name type="scientific">Marasmius crinis-equi</name>
    <dbReference type="NCBI Taxonomy" id="585013"/>
    <lineage>
        <taxon>Eukaryota</taxon>
        <taxon>Fungi</taxon>
        <taxon>Dikarya</taxon>
        <taxon>Basidiomycota</taxon>
        <taxon>Agaricomycotina</taxon>
        <taxon>Agaricomycetes</taxon>
        <taxon>Agaricomycetidae</taxon>
        <taxon>Agaricales</taxon>
        <taxon>Marasmiineae</taxon>
        <taxon>Marasmiaceae</taxon>
        <taxon>Marasmius</taxon>
    </lineage>
</organism>
<evidence type="ECO:0000313" key="2">
    <source>
        <dbReference type="Proteomes" id="UP001465976"/>
    </source>
</evidence>
<evidence type="ECO:0000313" key="1">
    <source>
        <dbReference type="EMBL" id="KAL0574279.1"/>
    </source>
</evidence>
<proteinExistence type="predicted"/>
<gene>
    <name evidence="1" type="ORF">V5O48_007669</name>
</gene>
<feature type="non-terminal residue" evidence="1">
    <location>
        <position position="1"/>
    </location>
</feature>
<dbReference type="Proteomes" id="UP001465976">
    <property type="component" value="Unassembled WGS sequence"/>
</dbReference>
<reference evidence="1 2" key="1">
    <citation type="submission" date="2024-02" db="EMBL/GenBank/DDBJ databases">
        <title>A draft genome for the cacao thread blight pathogen Marasmius crinis-equi.</title>
        <authorList>
            <person name="Cohen S.P."/>
            <person name="Baruah I.K."/>
            <person name="Amoako-Attah I."/>
            <person name="Bukari Y."/>
            <person name="Meinhardt L.W."/>
            <person name="Bailey B.A."/>
        </authorList>
    </citation>
    <scope>NUCLEOTIDE SEQUENCE [LARGE SCALE GENOMIC DNA]</scope>
    <source>
        <strain evidence="1 2">GH-76</strain>
    </source>
</reference>
<dbReference type="EMBL" id="JBAHYK010000412">
    <property type="protein sequence ID" value="KAL0574279.1"/>
    <property type="molecule type" value="Genomic_DNA"/>
</dbReference>
<name>A0ABR3FG11_9AGAR</name>
<sequence>MNESSTDMGLDCWTESFASESHSKTEDIDTDIENCCKILEKSTLDEDVEMTAGD</sequence>
<protein>
    <submittedName>
        <fullName evidence="1">Uncharacterized protein</fullName>
    </submittedName>
</protein>
<accession>A0ABR3FG11</accession>
<comment type="caution">
    <text evidence="1">The sequence shown here is derived from an EMBL/GenBank/DDBJ whole genome shotgun (WGS) entry which is preliminary data.</text>
</comment>
<keyword evidence="2" id="KW-1185">Reference proteome</keyword>